<dbReference type="RefSeq" id="WP_093740583.1">
    <property type="nucleotide sequence ID" value="NZ_FNBP01000003.1"/>
</dbReference>
<evidence type="ECO:0000256" key="1">
    <source>
        <dbReference type="ARBA" id="ARBA00008645"/>
    </source>
</evidence>
<proteinExistence type="inferred from homology"/>
<accession>A0A1G7NST8</accession>
<protein>
    <submittedName>
        <fullName evidence="3">Pimeloyl-ACP methyl ester carboxylesterase</fullName>
    </submittedName>
</protein>
<comment type="similarity">
    <text evidence="1">Belongs to the AB hydrolase superfamily.</text>
</comment>
<reference evidence="4" key="1">
    <citation type="submission" date="2016-10" db="EMBL/GenBank/DDBJ databases">
        <authorList>
            <person name="Varghese N."/>
            <person name="Submissions S."/>
        </authorList>
    </citation>
    <scope>NUCLEOTIDE SEQUENCE [LARGE SCALE GENOMIC DNA]</scope>
    <source>
        <strain evidence="4">DSM 16477</strain>
    </source>
</reference>
<organism evidence="3 4">
    <name type="scientific">Sulfitobacter delicatus</name>
    <dbReference type="NCBI Taxonomy" id="218672"/>
    <lineage>
        <taxon>Bacteria</taxon>
        <taxon>Pseudomonadati</taxon>
        <taxon>Pseudomonadota</taxon>
        <taxon>Alphaproteobacteria</taxon>
        <taxon>Rhodobacterales</taxon>
        <taxon>Roseobacteraceae</taxon>
        <taxon>Sulfitobacter</taxon>
    </lineage>
</organism>
<dbReference type="SUPFAM" id="SSF53474">
    <property type="entry name" value="alpha/beta-Hydrolases"/>
    <property type="match status" value="1"/>
</dbReference>
<dbReference type="PRINTS" id="PR00111">
    <property type="entry name" value="ABHYDROLASE"/>
</dbReference>
<evidence type="ECO:0000259" key="2">
    <source>
        <dbReference type="Pfam" id="PF12697"/>
    </source>
</evidence>
<dbReference type="STRING" id="218672.SAMN04489759_103112"/>
<evidence type="ECO:0000313" key="4">
    <source>
        <dbReference type="Proteomes" id="UP000199399"/>
    </source>
</evidence>
<dbReference type="PANTHER" id="PTHR43039">
    <property type="entry name" value="ESTERASE-RELATED"/>
    <property type="match status" value="1"/>
</dbReference>
<sequence length="266" mass="29297">MSVLERNNVKVSGTGQKAIVFAHGFGCDQTMWRFVAPAFEDDYRVVLFDLTGAGQSDLSAYDFERYSDLSAHAQDLVEICDALELEKPIVVGHSVSAITAGIAAADNPGRFERVIMVSPSPCFLNDGEYNGGFEKDDLLQVIDFMQENYLGWAEQLAPTIAGEPAEGDASRMLTQSFCRTNPDIARHFGRVTFLSDRRADMERITTPTLILQCDDDAVAPVAVGDWMYGTMTGATLRVVEAVGHCPHMTAPQKTIREIKRYLSESD</sequence>
<dbReference type="InterPro" id="IPR029058">
    <property type="entry name" value="AB_hydrolase_fold"/>
</dbReference>
<dbReference type="Proteomes" id="UP000199399">
    <property type="component" value="Unassembled WGS sequence"/>
</dbReference>
<evidence type="ECO:0000313" key="3">
    <source>
        <dbReference type="EMBL" id="SDF77021.1"/>
    </source>
</evidence>
<name>A0A1G7NST8_9RHOB</name>
<dbReference type="OrthoDB" id="8680283at2"/>
<dbReference type="Gene3D" id="3.40.50.1820">
    <property type="entry name" value="alpha/beta hydrolase"/>
    <property type="match status" value="1"/>
</dbReference>
<dbReference type="AlphaFoldDB" id="A0A1G7NST8"/>
<dbReference type="InterPro" id="IPR000073">
    <property type="entry name" value="AB_hydrolase_1"/>
</dbReference>
<feature type="domain" description="AB hydrolase-1" evidence="2">
    <location>
        <begin position="19"/>
        <end position="255"/>
    </location>
</feature>
<keyword evidence="4" id="KW-1185">Reference proteome</keyword>
<dbReference type="EMBL" id="FNBP01000003">
    <property type="protein sequence ID" value="SDF77021.1"/>
    <property type="molecule type" value="Genomic_DNA"/>
</dbReference>
<dbReference type="Pfam" id="PF12697">
    <property type="entry name" value="Abhydrolase_6"/>
    <property type="match status" value="1"/>
</dbReference>
<gene>
    <name evidence="3" type="ORF">SAMN04489759_103112</name>
</gene>